<dbReference type="GO" id="GO:0016020">
    <property type="term" value="C:membrane"/>
    <property type="evidence" value="ECO:0007669"/>
    <property type="project" value="InterPro"/>
</dbReference>
<name>A0A090TC79_9VIBR</name>
<dbReference type="SUPFAM" id="SSF52540">
    <property type="entry name" value="P-loop containing nucleoside triphosphate hydrolases"/>
    <property type="match status" value="1"/>
</dbReference>
<dbReference type="EC" id="3.6.3.40" evidence="6"/>
<dbReference type="Pfam" id="PF00005">
    <property type="entry name" value="ABC_tran"/>
    <property type="match status" value="1"/>
</dbReference>
<dbReference type="GO" id="GO:0016887">
    <property type="term" value="F:ATP hydrolysis activity"/>
    <property type="evidence" value="ECO:0007669"/>
    <property type="project" value="InterPro"/>
</dbReference>
<dbReference type="PANTHER" id="PTHR46743">
    <property type="entry name" value="TEICHOIC ACIDS EXPORT ATP-BINDING PROTEIN TAGH"/>
    <property type="match status" value="1"/>
</dbReference>
<dbReference type="InterPro" id="IPR027417">
    <property type="entry name" value="P-loop_NTPase"/>
</dbReference>
<evidence type="ECO:0000256" key="1">
    <source>
        <dbReference type="ARBA" id="ARBA00005417"/>
    </source>
</evidence>
<dbReference type="SMART" id="SM00382">
    <property type="entry name" value="AAA"/>
    <property type="match status" value="1"/>
</dbReference>
<evidence type="ECO:0000256" key="2">
    <source>
        <dbReference type="ARBA" id="ARBA00022448"/>
    </source>
</evidence>
<evidence type="ECO:0000259" key="5">
    <source>
        <dbReference type="PROSITE" id="PS50893"/>
    </source>
</evidence>
<evidence type="ECO:0000313" key="6">
    <source>
        <dbReference type="EMBL" id="GAL37530.1"/>
    </source>
</evidence>
<dbReference type="Proteomes" id="UP000029224">
    <property type="component" value="Unassembled WGS sequence"/>
</dbReference>
<dbReference type="EMBL" id="BBMT01000018">
    <property type="protein sequence ID" value="GAL37530.1"/>
    <property type="molecule type" value="Genomic_DNA"/>
</dbReference>
<organism evidence="6 7">
    <name type="scientific">Vibrio maritimus</name>
    <dbReference type="NCBI Taxonomy" id="990268"/>
    <lineage>
        <taxon>Bacteria</taxon>
        <taxon>Pseudomonadati</taxon>
        <taxon>Pseudomonadota</taxon>
        <taxon>Gammaproteobacteria</taxon>
        <taxon>Vibrionales</taxon>
        <taxon>Vibrionaceae</taxon>
        <taxon>Vibrio</taxon>
    </lineage>
</organism>
<accession>A0A090TC79</accession>
<dbReference type="InterPro" id="IPR015860">
    <property type="entry name" value="ABC_transpr_TagH-like"/>
</dbReference>
<keyword evidence="2" id="KW-0813">Transport</keyword>
<dbReference type="GO" id="GO:0140359">
    <property type="term" value="F:ABC-type transporter activity"/>
    <property type="evidence" value="ECO:0007669"/>
    <property type="project" value="InterPro"/>
</dbReference>
<gene>
    <name evidence="6" type="ORF">JCM19240_677</name>
</gene>
<comment type="caution">
    <text evidence="6">The sequence shown here is derived from an EMBL/GenBank/DDBJ whole genome shotgun (WGS) entry which is preliminary data.</text>
</comment>
<dbReference type="PROSITE" id="PS50893">
    <property type="entry name" value="ABC_TRANSPORTER_2"/>
    <property type="match status" value="1"/>
</dbReference>
<dbReference type="InterPro" id="IPR003439">
    <property type="entry name" value="ABC_transporter-like_ATP-bd"/>
</dbReference>
<keyword evidence="6" id="KW-0378">Hydrolase</keyword>
<dbReference type="AlphaFoldDB" id="A0A090TC79"/>
<comment type="similarity">
    <text evidence="1">Belongs to the ABC transporter superfamily.</text>
</comment>
<dbReference type="CDD" id="cd03220">
    <property type="entry name" value="ABC_KpsT_Wzt"/>
    <property type="match status" value="1"/>
</dbReference>
<evidence type="ECO:0000313" key="7">
    <source>
        <dbReference type="Proteomes" id="UP000029224"/>
    </source>
</evidence>
<keyword evidence="3" id="KW-0547">Nucleotide-binding</keyword>
<dbReference type="OrthoDB" id="9778870at2"/>
<evidence type="ECO:0000256" key="4">
    <source>
        <dbReference type="ARBA" id="ARBA00022840"/>
    </source>
</evidence>
<dbReference type="InterPro" id="IPR050683">
    <property type="entry name" value="Bact_Polysacc_Export_ATP-bd"/>
</dbReference>
<keyword evidence="7" id="KW-1185">Reference proteome</keyword>
<dbReference type="PANTHER" id="PTHR46743:SF2">
    <property type="entry name" value="TEICHOIC ACIDS EXPORT ATP-BINDING PROTEIN TAGH"/>
    <property type="match status" value="1"/>
</dbReference>
<sequence>MSKPVITLENIAVTYKSGIPLFKQTSVHTALKEISFELHEGDSLGIIGRNGVGKSTLLNLLNGIIKPDKGRIVNHGYRTALLSLSVGYDNNVSGYNNAIMSGMLLGRSKKEMIALMPEIIEFSELGDFIYQPVKNYSTGMKQRLGFSVATQIETDVLLIDEILGVGDARFKKKSTEVMKKKILSGDTVVLVSHNAGTIKELCNKAVWIEKGVVKASGEPGKVVSEYEKYITK</sequence>
<dbReference type="GO" id="GO:0005524">
    <property type="term" value="F:ATP binding"/>
    <property type="evidence" value="ECO:0007669"/>
    <property type="project" value="UniProtKB-KW"/>
</dbReference>
<dbReference type="Gene3D" id="3.40.50.300">
    <property type="entry name" value="P-loop containing nucleotide triphosphate hydrolases"/>
    <property type="match status" value="1"/>
</dbReference>
<keyword evidence="4 6" id="KW-0067">ATP-binding</keyword>
<evidence type="ECO:0000256" key="3">
    <source>
        <dbReference type="ARBA" id="ARBA00022741"/>
    </source>
</evidence>
<feature type="domain" description="ABC transporter" evidence="5">
    <location>
        <begin position="6"/>
        <end position="230"/>
    </location>
</feature>
<reference evidence="6 7" key="1">
    <citation type="submission" date="2014-09" db="EMBL/GenBank/DDBJ databases">
        <title>Vibrio maritimus JCM 19240. (C210) whole genome shotgun sequence.</title>
        <authorList>
            <person name="Sawabe T."/>
            <person name="Meirelles P."/>
            <person name="Nakanishi M."/>
            <person name="Sayaka M."/>
            <person name="Hattori M."/>
            <person name="Ohkuma M."/>
        </authorList>
    </citation>
    <scope>NUCLEOTIDE SEQUENCE [LARGE SCALE GENOMIC DNA]</scope>
    <source>
        <strain evidence="6 7">JCM 19240</strain>
    </source>
</reference>
<protein>
    <submittedName>
        <fullName evidence="6">Teichoic acid export ATP-binding protein TagH</fullName>
        <ecNumber evidence="6">3.6.3.40</ecNumber>
    </submittedName>
</protein>
<reference evidence="6 7" key="2">
    <citation type="submission" date="2014-09" db="EMBL/GenBank/DDBJ databases">
        <authorList>
            <consortium name="NBRP consortium"/>
            <person name="Sawabe T."/>
            <person name="Meirelles P."/>
            <person name="Nakanishi M."/>
            <person name="Sayaka M."/>
            <person name="Hattori M."/>
            <person name="Ohkuma M."/>
        </authorList>
    </citation>
    <scope>NUCLEOTIDE SEQUENCE [LARGE SCALE GENOMIC DNA]</scope>
    <source>
        <strain evidence="6 7">JCM 19240</strain>
    </source>
</reference>
<dbReference type="InterPro" id="IPR003593">
    <property type="entry name" value="AAA+_ATPase"/>
</dbReference>
<proteinExistence type="inferred from homology"/>